<dbReference type="InterPro" id="IPR006058">
    <property type="entry name" value="2Fe2S_fd_BS"/>
</dbReference>
<dbReference type="InterPro" id="IPR016166">
    <property type="entry name" value="FAD-bd_PCMH"/>
</dbReference>
<dbReference type="PIRSF" id="PIRSF036557">
    <property type="entry name" value="XdhA_RC"/>
    <property type="match status" value="1"/>
</dbReference>
<gene>
    <name evidence="8" type="ORF">METZ01_LOCUS187619</name>
</gene>
<dbReference type="InterPro" id="IPR036683">
    <property type="entry name" value="CO_DH_flav_C_dom_sf"/>
</dbReference>
<dbReference type="GO" id="GO:0051537">
    <property type="term" value="F:2 iron, 2 sulfur cluster binding"/>
    <property type="evidence" value="ECO:0007669"/>
    <property type="project" value="InterPro"/>
</dbReference>
<dbReference type="Pfam" id="PF03450">
    <property type="entry name" value="CO_deh_flav_C"/>
    <property type="match status" value="1"/>
</dbReference>
<dbReference type="SUPFAM" id="SSF55447">
    <property type="entry name" value="CO dehydrogenase flavoprotein C-terminal domain-like"/>
    <property type="match status" value="1"/>
</dbReference>
<dbReference type="InterPro" id="IPR005107">
    <property type="entry name" value="CO_DH_flav_C"/>
</dbReference>
<dbReference type="NCBIfam" id="TIGR02963">
    <property type="entry name" value="xanthine_xdhA"/>
    <property type="match status" value="1"/>
</dbReference>
<evidence type="ECO:0000313" key="8">
    <source>
        <dbReference type="EMBL" id="SVB34765.1"/>
    </source>
</evidence>
<name>A0A382D932_9ZZZZ</name>
<dbReference type="Gene3D" id="1.10.150.120">
    <property type="entry name" value="[2Fe-2S]-binding domain"/>
    <property type="match status" value="1"/>
</dbReference>
<reference evidence="8" key="1">
    <citation type="submission" date="2018-05" db="EMBL/GenBank/DDBJ databases">
        <authorList>
            <person name="Lanie J.A."/>
            <person name="Ng W.-L."/>
            <person name="Kazmierczak K.M."/>
            <person name="Andrzejewski T.M."/>
            <person name="Davidsen T.M."/>
            <person name="Wayne K.J."/>
            <person name="Tettelin H."/>
            <person name="Glass J.I."/>
            <person name="Rusch D."/>
            <person name="Podicherti R."/>
            <person name="Tsui H.-C.T."/>
            <person name="Winkler M.E."/>
        </authorList>
    </citation>
    <scope>NUCLEOTIDE SEQUENCE</scope>
</reference>
<evidence type="ECO:0000256" key="1">
    <source>
        <dbReference type="ARBA" id="ARBA00022630"/>
    </source>
</evidence>
<feature type="domain" description="2Fe-2S ferredoxin-type" evidence="6">
    <location>
        <begin position="1"/>
        <end position="87"/>
    </location>
</feature>
<dbReference type="GO" id="GO:0005506">
    <property type="term" value="F:iron ion binding"/>
    <property type="evidence" value="ECO:0007669"/>
    <property type="project" value="InterPro"/>
</dbReference>
<organism evidence="8">
    <name type="scientific">marine metagenome</name>
    <dbReference type="NCBI Taxonomy" id="408172"/>
    <lineage>
        <taxon>unclassified sequences</taxon>
        <taxon>metagenomes</taxon>
        <taxon>ecological metagenomes</taxon>
    </lineage>
</organism>
<evidence type="ECO:0000256" key="4">
    <source>
        <dbReference type="ARBA" id="ARBA00023002"/>
    </source>
</evidence>
<keyword evidence="3" id="KW-0274">FAD</keyword>
<evidence type="ECO:0000259" key="6">
    <source>
        <dbReference type="PROSITE" id="PS51085"/>
    </source>
</evidence>
<dbReference type="PROSITE" id="PS51085">
    <property type="entry name" value="2FE2S_FER_2"/>
    <property type="match status" value="1"/>
</dbReference>
<dbReference type="InterPro" id="IPR036884">
    <property type="entry name" value="2Fe-2S-bd_dom_sf"/>
</dbReference>
<dbReference type="InterPro" id="IPR002346">
    <property type="entry name" value="Mopterin_DH_FAD-bd"/>
</dbReference>
<accession>A0A382D932</accession>
<dbReference type="InterPro" id="IPR036010">
    <property type="entry name" value="2Fe-2S_ferredoxin-like_sf"/>
</dbReference>
<dbReference type="PANTHER" id="PTHR45444">
    <property type="entry name" value="XANTHINE DEHYDROGENASE"/>
    <property type="match status" value="1"/>
</dbReference>
<dbReference type="InterPro" id="IPR001041">
    <property type="entry name" value="2Fe-2S_ferredoxin-type"/>
</dbReference>
<dbReference type="InterPro" id="IPR014307">
    <property type="entry name" value="Xanthine_DH_ssu"/>
</dbReference>
<evidence type="ECO:0000256" key="3">
    <source>
        <dbReference type="ARBA" id="ARBA00022827"/>
    </source>
</evidence>
<feature type="domain" description="FAD-binding PCMH-type" evidence="7">
    <location>
        <begin position="179"/>
        <end position="352"/>
    </location>
</feature>
<dbReference type="Pfam" id="PF00941">
    <property type="entry name" value="FAD_binding_5"/>
    <property type="match status" value="1"/>
</dbReference>
<dbReference type="InterPro" id="IPR016208">
    <property type="entry name" value="Ald_Oxase/xanthine_DH-like"/>
</dbReference>
<dbReference type="InterPro" id="IPR016169">
    <property type="entry name" value="FAD-bd_PCMH_sub2"/>
</dbReference>
<evidence type="ECO:0008006" key="9">
    <source>
        <dbReference type="Google" id="ProtNLM"/>
    </source>
</evidence>
<evidence type="ECO:0000256" key="2">
    <source>
        <dbReference type="ARBA" id="ARBA00022723"/>
    </source>
</evidence>
<dbReference type="SUPFAM" id="SSF47741">
    <property type="entry name" value="CO dehydrogenase ISP C-domain like"/>
    <property type="match status" value="1"/>
</dbReference>
<dbReference type="InterPro" id="IPR002888">
    <property type="entry name" value="2Fe-2S-bd"/>
</dbReference>
<dbReference type="Gene3D" id="3.30.43.10">
    <property type="entry name" value="Uridine Diphospho-n-acetylenolpyruvylglucosamine Reductase, domain 2"/>
    <property type="match status" value="1"/>
</dbReference>
<keyword evidence="5" id="KW-0408">Iron</keyword>
<dbReference type="InterPro" id="IPR012675">
    <property type="entry name" value="Beta-grasp_dom_sf"/>
</dbReference>
<protein>
    <recommendedName>
        <fullName evidence="9">FAD-binding PCMH-type domain-containing protein</fullName>
    </recommendedName>
</protein>
<dbReference type="Gene3D" id="3.30.465.10">
    <property type="match status" value="1"/>
</dbReference>
<keyword evidence="2" id="KW-0479">Metal-binding</keyword>
<evidence type="ECO:0000259" key="7">
    <source>
        <dbReference type="PROSITE" id="PS51387"/>
    </source>
</evidence>
<sequence>MTIQFYLNGELRREDAISPTTTVLDYLRVSAGKTGTKEGCAEGDCGACTIVVVRKNEDNDPLYEAVNSCLLILPQLDGANVVTVEGLAKGGKFDPVQTAMVESDGTQCGFCTPGFIMALFALRQGNEKITDGTIHDALAGNLCRCTGYRPIVQAAHQACQNATKDLYSELIPLIPGEAYEHNHQKFFAPRDLRRLAEIRTDYPKAMILAGGTDLGLLFSKDRDPLEAIIYTSSVAELGEIEETKDYLEIGAAVTYARILPYFERLFPSFATLITRLGSRQIRNVGTLGGNIGTASPIGDTLPGLIALDATLTLYSKGGHRELPLEDFFIEYRKTDLKSGEFIKSIRIPKLKDEQMFRAYKISKRYDQDISSVIGAYRIEIDGLKVKDVRIAFGGMAEIPKRAVACEGEFLDKEWTEDTALKAGLAVATDFKPLSDHRATKDYRLSVAANLFIRLYRDLTDAEDLMEVVAA</sequence>
<dbReference type="Pfam" id="PF01799">
    <property type="entry name" value="Fer2_2"/>
    <property type="match status" value="1"/>
</dbReference>
<dbReference type="PROSITE" id="PS51387">
    <property type="entry name" value="FAD_PCMH"/>
    <property type="match status" value="1"/>
</dbReference>
<dbReference type="GO" id="GO:0071949">
    <property type="term" value="F:FAD binding"/>
    <property type="evidence" value="ECO:0007669"/>
    <property type="project" value="InterPro"/>
</dbReference>
<proteinExistence type="predicted"/>
<dbReference type="AlphaFoldDB" id="A0A382D932"/>
<keyword evidence="1" id="KW-0285">Flavoprotein</keyword>
<dbReference type="InterPro" id="IPR012175">
    <property type="entry name" value="Xanth_DH_ssu_bac"/>
</dbReference>
<dbReference type="SUPFAM" id="SSF54292">
    <property type="entry name" value="2Fe-2S ferredoxin-like"/>
    <property type="match status" value="1"/>
</dbReference>
<evidence type="ECO:0000256" key="5">
    <source>
        <dbReference type="ARBA" id="ARBA00023004"/>
    </source>
</evidence>
<dbReference type="InterPro" id="IPR016167">
    <property type="entry name" value="FAD-bd_PCMH_sub1"/>
</dbReference>
<dbReference type="InterPro" id="IPR036318">
    <property type="entry name" value="FAD-bd_PCMH-like_sf"/>
</dbReference>
<dbReference type="SMART" id="SM01092">
    <property type="entry name" value="CO_deh_flav_C"/>
    <property type="match status" value="1"/>
</dbReference>
<keyword evidence="4" id="KW-0560">Oxidoreductase</keyword>
<dbReference type="Gene3D" id="3.10.20.30">
    <property type="match status" value="1"/>
</dbReference>
<dbReference type="GO" id="GO:0004854">
    <property type="term" value="F:xanthine dehydrogenase activity"/>
    <property type="evidence" value="ECO:0007669"/>
    <property type="project" value="InterPro"/>
</dbReference>
<dbReference type="Gene3D" id="3.30.390.50">
    <property type="entry name" value="CO dehydrogenase flavoprotein, C-terminal domain"/>
    <property type="match status" value="1"/>
</dbReference>
<dbReference type="CDD" id="cd00207">
    <property type="entry name" value="fer2"/>
    <property type="match status" value="1"/>
</dbReference>
<dbReference type="PANTHER" id="PTHR45444:SF3">
    <property type="entry name" value="XANTHINE DEHYDROGENASE"/>
    <property type="match status" value="1"/>
</dbReference>
<dbReference type="SUPFAM" id="SSF56176">
    <property type="entry name" value="FAD-binding/transporter-associated domain-like"/>
    <property type="match status" value="1"/>
</dbReference>
<dbReference type="Pfam" id="PF00111">
    <property type="entry name" value="Fer2"/>
    <property type="match status" value="1"/>
</dbReference>
<dbReference type="EMBL" id="UINC01038164">
    <property type="protein sequence ID" value="SVB34765.1"/>
    <property type="molecule type" value="Genomic_DNA"/>
</dbReference>
<dbReference type="PROSITE" id="PS00197">
    <property type="entry name" value="2FE2S_FER_1"/>
    <property type="match status" value="1"/>
</dbReference>